<organism evidence="2 3">
    <name type="scientific">Rhodoplanes elegans</name>
    <dbReference type="NCBI Taxonomy" id="29408"/>
    <lineage>
        <taxon>Bacteria</taxon>
        <taxon>Pseudomonadati</taxon>
        <taxon>Pseudomonadota</taxon>
        <taxon>Alphaproteobacteria</taxon>
        <taxon>Hyphomicrobiales</taxon>
        <taxon>Nitrobacteraceae</taxon>
        <taxon>Rhodoplanes</taxon>
    </lineage>
</organism>
<comment type="caution">
    <text evidence="2">The sequence shown here is derived from an EMBL/GenBank/DDBJ whole genome shotgun (WGS) entry which is preliminary data.</text>
</comment>
<evidence type="ECO:0000259" key="1">
    <source>
        <dbReference type="Pfam" id="PF07238"/>
    </source>
</evidence>
<dbReference type="RefSeq" id="WP_111360096.1">
    <property type="nucleotide sequence ID" value="NZ_NHSK01000283.1"/>
</dbReference>
<sequence length="113" mass="12086">MSSLACSSSGRIRHERRHPRYLTLATGRIVDRDTAATCAVLNVSAGGACLLVPDAAAVPGVFELVVDPGRLRVRCVAVWRDRHHVGVAFVAVDTRSPLPPLEAWRPLGPSIAP</sequence>
<gene>
    <name evidence="2" type="ORF">CH338_26895</name>
</gene>
<accession>A0A327K0Q0</accession>
<dbReference type="OrthoDB" id="7210926at2"/>
<dbReference type="GO" id="GO:0035438">
    <property type="term" value="F:cyclic-di-GMP binding"/>
    <property type="evidence" value="ECO:0007669"/>
    <property type="project" value="InterPro"/>
</dbReference>
<name>A0A327K0Q0_9BRAD</name>
<dbReference type="AlphaFoldDB" id="A0A327K0Q0"/>
<keyword evidence="3" id="KW-1185">Reference proteome</keyword>
<reference evidence="2 3" key="1">
    <citation type="submission" date="2017-07" db="EMBL/GenBank/DDBJ databases">
        <title>Draft Genome Sequences of Select Purple Nonsulfur Bacteria.</title>
        <authorList>
            <person name="Lasarre B."/>
            <person name="Mckinlay J.B."/>
        </authorList>
    </citation>
    <scope>NUCLEOTIDE SEQUENCE [LARGE SCALE GENOMIC DNA]</scope>
    <source>
        <strain evidence="2 3">DSM 11907</strain>
    </source>
</reference>
<evidence type="ECO:0000313" key="3">
    <source>
        <dbReference type="Proteomes" id="UP000248863"/>
    </source>
</evidence>
<dbReference type="InterPro" id="IPR009875">
    <property type="entry name" value="PilZ_domain"/>
</dbReference>
<proteinExistence type="predicted"/>
<dbReference type="Proteomes" id="UP000248863">
    <property type="component" value="Unassembled WGS sequence"/>
</dbReference>
<dbReference type="Pfam" id="PF07238">
    <property type="entry name" value="PilZ"/>
    <property type="match status" value="1"/>
</dbReference>
<evidence type="ECO:0000313" key="2">
    <source>
        <dbReference type="EMBL" id="RAI30862.1"/>
    </source>
</evidence>
<protein>
    <recommendedName>
        <fullName evidence="1">PilZ domain-containing protein</fullName>
    </recommendedName>
</protein>
<dbReference type="EMBL" id="NPEU01000559">
    <property type="protein sequence ID" value="RAI30862.1"/>
    <property type="molecule type" value="Genomic_DNA"/>
</dbReference>
<dbReference type="Gene3D" id="2.40.10.220">
    <property type="entry name" value="predicted glycosyltransferase like domains"/>
    <property type="match status" value="1"/>
</dbReference>
<feature type="domain" description="PilZ" evidence="1">
    <location>
        <begin position="16"/>
        <end position="95"/>
    </location>
</feature>
<dbReference type="SUPFAM" id="SSF141371">
    <property type="entry name" value="PilZ domain-like"/>
    <property type="match status" value="1"/>
</dbReference>